<dbReference type="Proteomes" id="UP001177021">
    <property type="component" value="Unassembled WGS sequence"/>
</dbReference>
<accession>A0ACB0IMD5</accession>
<keyword evidence="2" id="KW-1185">Reference proteome</keyword>
<dbReference type="EMBL" id="CASHSV030000001">
    <property type="protein sequence ID" value="CAJ2633129.1"/>
    <property type="molecule type" value="Genomic_DNA"/>
</dbReference>
<name>A0ACB0IMD5_TRIPR</name>
<gene>
    <name evidence="1" type="ORF">MILVUS5_LOCUS4277</name>
</gene>
<proteinExistence type="predicted"/>
<organism evidence="1 2">
    <name type="scientific">Trifolium pratense</name>
    <name type="common">Red clover</name>
    <dbReference type="NCBI Taxonomy" id="57577"/>
    <lineage>
        <taxon>Eukaryota</taxon>
        <taxon>Viridiplantae</taxon>
        <taxon>Streptophyta</taxon>
        <taxon>Embryophyta</taxon>
        <taxon>Tracheophyta</taxon>
        <taxon>Spermatophyta</taxon>
        <taxon>Magnoliopsida</taxon>
        <taxon>eudicotyledons</taxon>
        <taxon>Gunneridae</taxon>
        <taxon>Pentapetalae</taxon>
        <taxon>rosids</taxon>
        <taxon>fabids</taxon>
        <taxon>Fabales</taxon>
        <taxon>Fabaceae</taxon>
        <taxon>Papilionoideae</taxon>
        <taxon>50 kb inversion clade</taxon>
        <taxon>NPAAA clade</taxon>
        <taxon>Hologalegina</taxon>
        <taxon>IRL clade</taxon>
        <taxon>Trifolieae</taxon>
        <taxon>Trifolium</taxon>
    </lineage>
</organism>
<comment type="caution">
    <text evidence="1">The sequence shown here is derived from an EMBL/GenBank/DDBJ whole genome shotgun (WGS) entry which is preliminary data.</text>
</comment>
<sequence length="81" mass="9304">MSNYNNQLHVHVRVPPPQGYPPPLKVTLNKGILLKSTMRYEHATMINSIVLVFLHLLFACKSFLLFCLQHLTTYISIILLV</sequence>
<protein>
    <submittedName>
        <fullName evidence="1">Uncharacterized protein</fullName>
    </submittedName>
</protein>
<evidence type="ECO:0000313" key="2">
    <source>
        <dbReference type="Proteomes" id="UP001177021"/>
    </source>
</evidence>
<reference evidence="1" key="1">
    <citation type="submission" date="2023-10" db="EMBL/GenBank/DDBJ databases">
        <authorList>
            <person name="Rodriguez Cubillos JULIANA M."/>
            <person name="De Vega J."/>
        </authorList>
    </citation>
    <scope>NUCLEOTIDE SEQUENCE</scope>
</reference>
<evidence type="ECO:0000313" key="1">
    <source>
        <dbReference type="EMBL" id="CAJ2633129.1"/>
    </source>
</evidence>